<organism evidence="7 8">
    <name type="scientific">Cinnamomum micranthum f. kanehirae</name>
    <dbReference type="NCBI Taxonomy" id="337451"/>
    <lineage>
        <taxon>Eukaryota</taxon>
        <taxon>Viridiplantae</taxon>
        <taxon>Streptophyta</taxon>
        <taxon>Embryophyta</taxon>
        <taxon>Tracheophyta</taxon>
        <taxon>Spermatophyta</taxon>
        <taxon>Magnoliopsida</taxon>
        <taxon>Magnoliidae</taxon>
        <taxon>Laurales</taxon>
        <taxon>Lauraceae</taxon>
        <taxon>Cinnamomum</taxon>
    </lineage>
</organism>
<comment type="similarity">
    <text evidence="2">Belongs to the eukaryotic RPC34/RPC39 RNA polymerase subunit family.</text>
</comment>
<dbReference type="InterPro" id="IPR007832">
    <property type="entry name" value="RNA_pol_Rpc34"/>
</dbReference>
<protein>
    <submittedName>
        <fullName evidence="7">DNA-directed RNA polymerase III subunit RPC6-like protein</fullName>
    </submittedName>
</protein>
<dbReference type="SUPFAM" id="SSF46785">
    <property type="entry name" value="Winged helix' DNA-binding domain"/>
    <property type="match status" value="1"/>
</dbReference>
<evidence type="ECO:0000256" key="2">
    <source>
        <dbReference type="ARBA" id="ARBA00011038"/>
    </source>
</evidence>
<reference evidence="7 8" key="1">
    <citation type="journal article" date="2019" name="Nat. Plants">
        <title>Stout camphor tree genome fills gaps in understanding of flowering plant genome evolution.</title>
        <authorList>
            <person name="Chaw S.M."/>
            <person name="Liu Y.C."/>
            <person name="Wu Y.W."/>
            <person name="Wang H.Y."/>
            <person name="Lin C.I."/>
            <person name="Wu C.S."/>
            <person name="Ke H.M."/>
            <person name="Chang L.Y."/>
            <person name="Hsu C.Y."/>
            <person name="Yang H.T."/>
            <person name="Sudianto E."/>
            <person name="Hsu M.H."/>
            <person name="Wu K.P."/>
            <person name="Wang L.N."/>
            <person name="Leebens-Mack J.H."/>
            <person name="Tsai I.J."/>
        </authorList>
    </citation>
    <scope>NUCLEOTIDE SEQUENCE [LARGE SCALE GENOMIC DNA]</scope>
    <source>
        <strain evidence="8">cv. Chaw 1501</strain>
        <tissue evidence="7">Young leaves</tissue>
    </source>
</reference>
<dbReference type="AlphaFoldDB" id="A0A443NXG1"/>
<dbReference type="EMBL" id="QPKB01000004">
    <property type="protein sequence ID" value="RWR83224.1"/>
    <property type="molecule type" value="Genomic_DNA"/>
</dbReference>
<dbReference type="InterPro" id="IPR036388">
    <property type="entry name" value="WH-like_DNA-bd_sf"/>
</dbReference>
<dbReference type="GO" id="GO:0005654">
    <property type="term" value="C:nucleoplasm"/>
    <property type="evidence" value="ECO:0007669"/>
    <property type="project" value="UniProtKB-ARBA"/>
</dbReference>
<comment type="caution">
    <text evidence="7">The sequence shown here is derived from an EMBL/GenBank/DDBJ whole genome shotgun (WGS) entry which is preliminary data.</text>
</comment>
<dbReference type="Proteomes" id="UP000283530">
    <property type="component" value="Unassembled WGS sequence"/>
</dbReference>
<evidence type="ECO:0000256" key="4">
    <source>
        <dbReference type="ARBA" id="ARBA00023163"/>
    </source>
</evidence>
<evidence type="ECO:0000256" key="6">
    <source>
        <dbReference type="SAM" id="MobiDB-lite"/>
    </source>
</evidence>
<dbReference type="STRING" id="337451.A0A443NXG1"/>
<dbReference type="OrthoDB" id="613763at2759"/>
<dbReference type="GO" id="GO:0006383">
    <property type="term" value="P:transcription by RNA polymerase III"/>
    <property type="evidence" value="ECO:0007669"/>
    <property type="project" value="InterPro"/>
</dbReference>
<dbReference type="GO" id="GO:0005666">
    <property type="term" value="C:RNA polymerase III complex"/>
    <property type="evidence" value="ECO:0007669"/>
    <property type="project" value="InterPro"/>
</dbReference>
<evidence type="ECO:0000256" key="1">
    <source>
        <dbReference type="ARBA" id="ARBA00004123"/>
    </source>
</evidence>
<keyword evidence="4" id="KW-0804">Transcription</keyword>
<evidence type="ECO:0000313" key="7">
    <source>
        <dbReference type="EMBL" id="RWR83224.1"/>
    </source>
</evidence>
<dbReference type="InterPro" id="IPR016049">
    <property type="entry name" value="RNA_pol_Rpc34-like"/>
</dbReference>
<evidence type="ECO:0000313" key="8">
    <source>
        <dbReference type="Proteomes" id="UP000283530"/>
    </source>
</evidence>
<keyword evidence="3 7" id="KW-0240">DNA-directed RNA polymerase</keyword>
<proteinExistence type="inferred from homology"/>
<dbReference type="Gene3D" id="1.10.10.10">
    <property type="entry name" value="Winged helix-like DNA-binding domain superfamily/Winged helix DNA-binding domain"/>
    <property type="match status" value="1"/>
</dbReference>
<feature type="region of interest" description="Disordered" evidence="6">
    <location>
        <begin position="1"/>
        <end position="24"/>
    </location>
</feature>
<evidence type="ECO:0000256" key="3">
    <source>
        <dbReference type="ARBA" id="ARBA00022478"/>
    </source>
</evidence>
<dbReference type="GO" id="GO:0005737">
    <property type="term" value="C:cytoplasm"/>
    <property type="evidence" value="ECO:0007669"/>
    <property type="project" value="UniProtKB-ARBA"/>
</dbReference>
<dbReference type="FunFam" id="1.10.10.10:FF:000116">
    <property type="entry name" value="DNA-directed RNA polymerase III subunit RPC6"/>
    <property type="match status" value="1"/>
</dbReference>
<sequence>MGRPPSNLPPKRGRPSSNAASQKLSDVEQDVYNLIRSKEGMGIFVGDLKHELKLQDAIVKKSLKVLESQKLIKGVNDVHHKLNKHYMAVEFEASKEITGGSWYEEGKLDAEFIKLLKELCLKLIDKLEVVTIEGLFDYVRRSGCFNDEVSSHQILEILQALVLDNEIEEVKSTGKGVFSSMPLGKMQCGFYEKNYA</sequence>
<evidence type="ECO:0000256" key="5">
    <source>
        <dbReference type="ARBA" id="ARBA00023242"/>
    </source>
</evidence>
<name>A0A443NXG1_9MAGN</name>
<dbReference type="Pfam" id="PF05158">
    <property type="entry name" value="RNA_pol_Rpc34"/>
    <property type="match status" value="1"/>
</dbReference>
<keyword evidence="5" id="KW-0539">Nucleus</keyword>
<dbReference type="InterPro" id="IPR036390">
    <property type="entry name" value="WH_DNA-bd_sf"/>
</dbReference>
<accession>A0A443NXG1</accession>
<gene>
    <name evidence="7" type="ORF">CKAN_01197300</name>
</gene>
<comment type="subcellular location">
    <subcellularLocation>
        <location evidence="1">Nucleus</location>
    </subcellularLocation>
</comment>
<keyword evidence="8" id="KW-1185">Reference proteome</keyword>
<dbReference type="PANTHER" id="PTHR12780">
    <property type="entry name" value="RNA POLYMERASE III DNA DIRECTED , 39KD SUBUNIT-RELATED"/>
    <property type="match status" value="1"/>
</dbReference>
<feature type="compositionally biased region" description="Polar residues" evidence="6">
    <location>
        <begin position="15"/>
        <end position="24"/>
    </location>
</feature>